<comment type="caution">
    <text evidence="1">The sequence shown here is derived from an EMBL/GenBank/DDBJ whole genome shotgun (WGS) entry which is preliminary data.</text>
</comment>
<dbReference type="EMBL" id="MU842826">
    <property type="protein sequence ID" value="KAK2032896.1"/>
    <property type="molecule type" value="Genomic_DNA"/>
</dbReference>
<evidence type="ECO:0000313" key="2">
    <source>
        <dbReference type="Proteomes" id="UP001232148"/>
    </source>
</evidence>
<dbReference type="Proteomes" id="UP001232148">
    <property type="component" value="Unassembled WGS sequence"/>
</dbReference>
<evidence type="ECO:0000313" key="1">
    <source>
        <dbReference type="EMBL" id="KAK2032896.1"/>
    </source>
</evidence>
<protein>
    <submittedName>
        <fullName evidence="1">Uncharacterized protein</fullName>
    </submittedName>
</protein>
<accession>A0AAD9HPG8</accession>
<gene>
    <name evidence="1" type="ORF">LX32DRAFT_649623</name>
</gene>
<sequence length="158" mass="17618">MFDQLATQPIQNCRADSPVERPGDVVHAPRYAHTRILEHTRVFDRGAACCPEDTRVVRILAPVSFLQVVTEQPGDFGPESSIVERSTGRCQWGSGRRQKQATGPRRRVQGHVKLAVDACMSARSPIRGDIWVLAMIAISCLTLSQCRMRFPTLQASNY</sequence>
<name>A0AAD9HPG8_9PEZI</name>
<keyword evidence="2" id="KW-1185">Reference proteome</keyword>
<proteinExistence type="predicted"/>
<dbReference type="AlphaFoldDB" id="A0AAD9HPG8"/>
<reference evidence="1" key="1">
    <citation type="submission" date="2021-06" db="EMBL/GenBank/DDBJ databases">
        <title>Comparative genomics, transcriptomics and evolutionary studies reveal genomic signatures of adaptation to plant cell wall in hemibiotrophic fungi.</title>
        <authorList>
            <consortium name="DOE Joint Genome Institute"/>
            <person name="Baroncelli R."/>
            <person name="Diaz J.F."/>
            <person name="Benocci T."/>
            <person name="Peng M."/>
            <person name="Battaglia E."/>
            <person name="Haridas S."/>
            <person name="Andreopoulos W."/>
            <person name="Labutti K."/>
            <person name="Pangilinan J."/>
            <person name="Floch G.L."/>
            <person name="Makela M.R."/>
            <person name="Henrissat B."/>
            <person name="Grigoriev I.V."/>
            <person name="Crouch J.A."/>
            <person name="De Vries R.P."/>
            <person name="Sukno S.A."/>
            <person name="Thon M.R."/>
        </authorList>
    </citation>
    <scope>NUCLEOTIDE SEQUENCE</scope>
    <source>
        <strain evidence="1">MAFF235873</strain>
    </source>
</reference>
<organism evidence="1 2">
    <name type="scientific">Colletotrichum zoysiae</name>
    <dbReference type="NCBI Taxonomy" id="1216348"/>
    <lineage>
        <taxon>Eukaryota</taxon>
        <taxon>Fungi</taxon>
        <taxon>Dikarya</taxon>
        <taxon>Ascomycota</taxon>
        <taxon>Pezizomycotina</taxon>
        <taxon>Sordariomycetes</taxon>
        <taxon>Hypocreomycetidae</taxon>
        <taxon>Glomerellales</taxon>
        <taxon>Glomerellaceae</taxon>
        <taxon>Colletotrichum</taxon>
        <taxon>Colletotrichum graminicola species complex</taxon>
    </lineage>
</organism>